<protein>
    <recommendedName>
        <fullName evidence="5">Cysteine rich repeat-containing protein</fullName>
    </recommendedName>
</protein>
<sequence>MTIFRAANFWFGLMLTTALFASTIPVASQTYTPEQEQACTGDAFRLCSSHIPDISRVTACMVRNKSQLSPACRAHFRPEPDEIGARPVGRPTVIRPAAPRKATAAKPRTAKKPKKPAT</sequence>
<keyword evidence="4" id="KW-1185">Reference proteome</keyword>
<feature type="region of interest" description="Disordered" evidence="1">
    <location>
        <begin position="78"/>
        <end position="118"/>
    </location>
</feature>
<keyword evidence="2" id="KW-0732">Signal</keyword>
<dbReference type="EMBL" id="CP016428">
    <property type="protein sequence ID" value="ANV99562.1"/>
    <property type="molecule type" value="Genomic_DNA"/>
</dbReference>
<dbReference type="AlphaFoldDB" id="A0A1B1U9Z0"/>
<dbReference type="OrthoDB" id="8245037at2"/>
<evidence type="ECO:0000256" key="2">
    <source>
        <dbReference type="SAM" id="SignalP"/>
    </source>
</evidence>
<evidence type="ECO:0000313" key="4">
    <source>
        <dbReference type="Proteomes" id="UP000092839"/>
    </source>
</evidence>
<evidence type="ECO:0008006" key="5">
    <source>
        <dbReference type="Google" id="ProtNLM"/>
    </source>
</evidence>
<name>A0A1B1U9Z0_9BRAD</name>
<evidence type="ECO:0000256" key="1">
    <source>
        <dbReference type="SAM" id="MobiDB-lite"/>
    </source>
</evidence>
<dbReference type="Proteomes" id="UP000092839">
    <property type="component" value="Chromosome"/>
</dbReference>
<feature type="signal peptide" evidence="2">
    <location>
        <begin position="1"/>
        <end position="21"/>
    </location>
</feature>
<dbReference type="KEGG" id="bic:LMTR13_04570"/>
<evidence type="ECO:0000313" key="3">
    <source>
        <dbReference type="EMBL" id="ANV99562.1"/>
    </source>
</evidence>
<feature type="compositionally biased region" description="Low complexity" evidence="1">
    <location>
        <begin position="95"/>
        <end position="107"/>
    </location>
</feature>
<feature type="chain" id="PRO_5008530268" description="Cysteine rich repeat-containing protein" evidence="2">
    <location>
        <begin position="22"/>
        <end position="118"/>
    </location>
</feature>
<organism evidence="3 4">
    <name type="scientific">Bradyrhizobium icense</name>
    <dbReference type="NCBI Taxonomy" id="1274631"/>
    <lineage>
        <taxon>Bacteria</taxon>
        <taxon>Pseudomonadati</taxon>
        <taxon>Pseudomonadota</taxon>
        <taxon>Alphaproteobacteria</taxon>
        <taxon>Hyphomicrobiales</taxon>
        <taxon>Nitrobacteraceae</taxon>
        <taxon>Bradyrhizobium</taxon>
    </lineage>
</organism>
<gene>
    <name evidence="3" type="ORF">LMTR13_04570</name>
</gene>
<accession>A0A1B1U9Z0</accession>
<proteinExistence type="predicted"/>
<reference evidence="3 4" key="1">
    <citation type="submission" date="2016-07" db="EMBL/GenBank/DDBJ databases">
        <title>Complete genome sequence of Bradyrhizobium icense LMTR 13T, a potential inoculant strain isolated from lima bean (Phaseolus lunatus) in Peru.</title>
        <authorList>
            <person name="Ormeno-Orrillo E."/>
            <person name="Duran D."/>
            <person name="Rogel M.A."/>
            <person name="Rey L."/>
            <person name="Imperial J."/>
            <person name="Ruiz-Argueso T."/>
            <person name="Martinez-Romero E."/>
        </authorList>
    </citation>
    <scope>NUCLEOTIDE SEQUENCE [LARGE SCALE GENOMIC DNA]</scope>
    <source>
        <strain evidence="3 4">LMTR 13</strain>
    </source>
</reference>
<feature type="compositionally biased region" description="Basic residues" evidence="1">
    <location>
        <begin position="108"/>
        <end position="118"/>
    </location>
</feature>
<dbReference type="RefSeq" id="WP_065726862.1">
    <property type="nucleotide sequence ID" value="NZ_CP016428.1"/>
</dbReference>